<evidence type="ECO:0000259" key="7">
    <source>
        <dbReference type="Pfam" id="PF00814"/>
    </source>
</evidence>
<dbReference type="CDD" id="cd24032">
    <property type="entry name" value="ASKHA_NBD_TsaB"/>
    <property type="match status" value="1"/>
</dbReference>
<protein>
    <recommendedName>
        <fullName evidence="3">tRNA threonylcarbamoyladenosine biosynthesis protein TsaB</fullName>
    </recommendedName>
    <alternativeName>
        <fullName evidence="6">t(6)A37 threonylcarbamoyladenosine biosynthesis protein TsaB</fullName>
    </alternativeName>
</protein>
<dbReference type="FunFam" id="3.30.420.40:FF:000097">
    <property type="entry name" value="tRNA threonylcarbamoyladenosine biosynthesis protein TsaB"/>
    <property type="match status" value="1"/>
</dbReference>
<reference evidence="8" key="2">
    <citation type="submission" date="2021-04" db="EMBL/GenBank/DDBJ databases">
        <authorList>
            <person name="Gilroy R."/>
        </authorList>
    </citation>
    <scope>NUCLEOTIDE SEQUENCE</scope>
    <source>
        <strain evidence="8">USASDec5-558</strain>
    </source>
</reference>
<evidence type="ECO:0000256" key="2">
    <source>
        <dbReference type="ARBA" id="ARBA00010493"/>
    </source>
</evidence>
<dbReference type="GO" id="GO:0005829">
    <property type="term" value="C:cytosol"/>
    <property type="evidence" value="ECO:0007669"/>
    <property type="project" value="TreeGrafter"/>
</dbReference>
<proteinExistence type="inferred from homology"/>
<comment type="caution">
    <text evidence="8">The sequence shown here is derived from an EMBL/GenBank/DDBJ whole genome shotgun (WGS) entry which is preliminary data.</text>
</comment>
<keyword evidence="4" id="KW-0963">Cytoplasm</keyword>
<evidence type="ECO:0000256" key="3">
    <source>
        <dbReference type="ARBA" id="ARBA00019012"/>
    </source>
</evidence>
<dbReference type="EMBL" id="DXEV01000159">
    <property type="protein sequence ID" value="HIX57388.1"/>
    <property type="molecule type" value="Genomic_DNA"/>
</dbReference>
<dbReference type="PANTHER" id="PTHR11735:SF11">
    <property type="entry name" value="TRNA THREONYLCARBAMOYLADENOSINE BIOSYNTHESIS PROTEIN TSAB"/>
    <property type="match status" value="1"/>
</dbReference>
<evidence type="ECO:0000313" key="8">
    <source>
        <dbReference type="EMBL" id="HIX57388.1"/>
    </source>
</evidence>
<keyword evidence="8" id="KW-0808">Transferase</keyword>
<evidence type="ECO:0000256" key="1">
    <source>
        <dbReference type="ARBA" id="ARBA00004496"/>
    </source>
</evidence>
<dbReference type="SUPFAM" id="SSF53067">
    <property type="entry name" value="Actin-like ATPase domain"/>
    <property type="match status" value="2"/>
</dbReference>
<dbReference type="InterPro" id="IPR022496">
    <property type="entry name" value="T6A_TsaB"/>
</dbReference>
<keyword evidence="5" id="KW-0819">tRNA processing</keyword>
<evidence type="ECO:0000313" key="9">
    <source>
        <dbReference type="Proteomes" id="UP000886829"/>
    </source>
</evidence>
<dbReference type="AlphaFoldDB" id="A0A9D1WEF3"/>
<dbReference type="InterPro" id="IPR000905">
    <property type="entry name" value="Gcp-like_dom"/>
</dbReference>
<dbReference type="Gene3D" id="3.30.420.40">
    <property type="match status" value="2"/>
</dbReference>
<keyword evidence="8" id="KW-0012">Acyltransferase</keyword>
<dbReference type="NCBIfam" id="TIGR03725">
    <property type="entry name" value="T6A_YeaZ"/>
    <property type="match status" value="1"/>
</dbReference>
<reference evidence="8" key="1">
    <citation type="journal article" date="2021" name="PeerJ">
        <title>Extensive microbial diversity within the chicken gut microbiome revealed by metagenomics and culture.</title>
        <authorList>
            <person name="Gilroy R."/>
            <person name="Ravi A."/>
            <person name="Getino M."/>
            <person name="Pursley I."/>
            <person name="Horton D.L."/>
            <person name="Alikhan N.F."/>
            <person name="Baker D."/>
            <person name="Gharbi K."/>
            <person name="Hall N."/>
            <person name="Watson M."/>
            <person name="Adriaenssens E.M."/>
            <person name="Foster-Nyarko E."/>
            <person name="Jarju S."/>
            <person name="Secka A."/>
            <person name="Antonio M."/>
            <person name="Oren A."/>
            <person name="Chaudhuri R.R."/>
            <person name="La Ragione R."/>
            <person name="Hildebrand F."/>
            <person name="Pallen M.J."/>
        </authorList>
    </citation>
    <scope>NUCLEOTIDE SEQUENCE</scope>
    <source>
        <strain evidence="8">USASDec5-558</strain>
    </source>
</reference>
<comment type="subcellular location">
    <subcellularLocation>
        <location evidence="1">Cytoplasm</location>
    </subcellularLocation>
</comment>
<gene>
    <name evidence="8" type="primary">tsaB</name>
    <name evidence="8" type="ORF">H9850_07965</name>
</gene>
<name>A0A9D1WEF3_9GAMM</name>
<dbReference type="GO" id="GO:0016746">
    <property type="term" value="F:acyltransferase activity"/>
    <property type="evidence" value="ECO:0007669"/>
    <property type="project" value="UniProtKB-KW"/>
</dbReference>
<comment type="similarity">
    <text evidence="2">Belongs to the KAE1 / TsaD family. TsaB subfamily.</text>
</comment>
<dbReference type="Proteomes" id="UP000886829">
    <property type="component" value="Unassembled WGS sequence"/>
</dbReference>
<organism evidence="8 9">
    <name type="scientific">Candidatus Anaerobiospirillum pullistercoris</name>
    <dbReference type="NCBI Taxonomy" id="2838452"/>
    <lineage>
        <taxon>Bacteria</taxon>
        <taxon>Pseudomonadati</taxon>
        <taxon>Pseudomonadota</taxon>
        <taxon>Gammaproteobacteria</taxon>
        <taxon>Aeromonadales</taxon>
        <taxon>Succinivibrionaceae</taxon>
        <taxon>Anaerobiospirillum</taxon>
    </lineage>
</organism>
<evidence type="ECO:0000256" key="4">
    <source>
        <dbReference type="ARBA" id="ARBA00022490"/>
    </source>
</evidence>
<dbReference type="InterPro" id="IPR043129">
    <property type="entry name" value="ATPase_NBD"/>
</dbReference>
<dbReference type="GO" id="GO:0002949">
    <property type="term" value="P:tRNA threonylcarbamoyladenosine modification"/>
    <property type="evidence" value="ECO:0007669"/>
    <property type="project" value="InterPro"/>
</dbReference>
<evidence type="ECO:0000256" key="5">
    <source>
        <dbReference type="ARBA" id="ARBA00022694"/>
    </source>
</evidence>
<evidence type="ECO:0000256" key="6">
    <source>
        <dbReference type="ARBA" id="ARBA00032446"/>
    </source>
</evidence>
<dbReference type="PANTHER" id="PTHR11735">
    <property type="entry name" value="TRNA N6-ADENOSINE THREONYLCARBAMOYLTRANSFERASE"/>
    <property type="match status" value="1"/>
</dbReference>
<sequence>MTEPTILAIDTATENCSVALSHQGKLYLRSEVAPQKHANLVLPMIEELLSESKLSRQDLQIIAYGAGPGSFTGVRIAVSTAQALAFGLGLKVFGQNDLKLLVAKQLLTASAADASTAARYGLACIDARMGEVYVALYRLDPASHRLETVIEEKVIKPEQAMAEILEHSEALGSMVCAGTGIAILERLGLGEQLRQAGNNVYDPEHLELYPVADALITCAQYEGMQLTDPSEAEPLYCRNEVTWKKIGEQ</sequence>
<dbReference type="Pfam" id="PF00814">
    <property type="entry name" value="TsaD"/>
    <property type="match status" value="1"/>
</dbReference>
<accession>A0A9D1WEF3</accession>
<feature type="domain" description="Gcp-like" evidence="7">
    <location>
        <begin position="31"/>
        <end position="161"/>
    </location>
</feature>